<evidence type="ECO:0000256" key="4">
    <source>
        <dbReference type="RuleBase" id="RU361117"/>
    </source>
</evidence>
<evidence type="ECO:0000313" key="5">
    <source>
        <dbReference type="EMBL" id="RIA47622.1"/>
    </source>
</evidence>
<dbReference type="Gene3D" id="3.30.70.1020">
    <property type="entry name" value="Trehalose-6-phosphate phosphatase related protein, domain 2"/>
    <property type="match status" value="1"/>
</dbReference>
<dbReference type="InterPro" id="IPR036412">
    <property type="entry name" value="HAD-like_sf"/>
</dbReference>
<dbReference type="InterPro" id="IPR006379">
    <property type="entry name" value="HAD-SF_hydro_IIB"/>
</dbReference>
<dbReference type="EMBL" id="QXDF01000002">
    <property type="protein sequence ID" value="RIA47622.1"/>
    <property type="molecule type" value="Genomic_DNA"/>
</dbReference>
<dbReference type="NCBIfam" id="TIGR01484">
    <property type="entry name" value="HAD-SF-IIB"/>
    <property type="match status" value="1"/>
</dbReference>
<dbReference type="GO" id="GO:0046872">
    <property type="term" value="F:metal ion binding"/>
    <property type="evidence" value="ECO:0007669"/>
    <property type="project" value="UniProtKB-KW"/>
</dbReference>
<keyword evidence="4" id="KW-0460">Magnesium</keyword>
<comment type="pathway">
    <text evidence="1 4">Glycan biosynthesis; trehalose biosynthesis.</text>
</comment>
<gene>
    <name evidence="5" type="ORF">BXY53_2180</name>
</gene>
<dbReference type="OrthoDB" id="9814913at2"/>
<keyword evidence="3 4" id="KW-0378">Hydrolase</keyword>
<dbReference type="GO" id="GO:0005992">
    <property type="term" value="P:trehalose biosynthetic process"/>
    <property type="evidence" value="ECO:0007669"/>
    <property type="project" value="UniProtKB-UniPathway"/>
</dbReference>
<dbReference type="InterPro" id="IPR023214">
    <property type="entry name" value="HAD_sf"/>
</dbReference>
<comment type="catalytic activity">
    <reaction evidence="4">
        <text>alpha,alpha-trehalose 6-phosphate + H2O = alpha,alpha-trehalose + phosphate</text>
        <dbReference type="Rhea" id="RHEA:23420"/>
        <dbReference type="ChEBI" id="CHEBI:15377"/>
        <dbReference type="ChEBI" id="CHEBI:16551"/>
        <dbReference type="ChEBI" id="CHEBI:43474"/>
        <dbReference type="ChEBI" id="CHEBI:58429"/>
        <dbReference type="EC" id="3.1.3.12"/>
    </reaction>
</comment>
<dbReference type="PANTHER" id="PTHR43768">
    <property type="entry name" value="TREHALOSE 6-PHOSPHATE PHOSPHATASE"/>
    <property type="match status" value="1"/>
</dbReference>
<dbReference type="Gene3D" id="3.40.50.1000">
    <property type="entry name" value="HAD superfamily/HAD-like"/>
    <property type="match status" value="1"/>
</dbReference>
<evidence type="ECO:0000313" key="6">
    <source>
        <dbReference type="Proteomes" id="UP000266273"/>
    </source>
</evidence>
<dbReference type="EC" id="3.1.3.12" evidence="4"/>
<keyword evidence="6" id="KW-1185">Reference proteome</keyword>
<evidence type="ECO:0000256" key="2">
    <source>
        <dbReference type="ARBA" id="ARBA00008770"/>
    </source>
</evidence>
<comment type="function">
    <text evidence="4">Removes the phosphate from trehalose 6-phosphate to produce free trehalose.</text>
</comment>
<dbReference type="SUPFAM" id="SSF56784">
    <property type="entry name" value="HAD-like"/>
    <property type="match status" value="1"/>
</dbReference>
<dbReference type="NCBIfam" id="TIGR00685">
    <property type="entry name" value="T6PP"/>
    <property type="match status" value="1"/>
</dbReference>
<evidence type="ECO:0000256" key="3">
    <source>
        <dbReference type="ARBA" id="ARBA00022801"/>
    </source>
</evidence>
<comment type="caution">
    <text evidence="5">The sequence shown here is derived from an EMBL/GenBank/DDBJ whole genome shotgun (WGS) entry which is preliminary data.</text>
</comment>
<organism evidence="5 6">
    <name type="scientific">Dichotomicrobium thermohalophilum</name>
    <dbReference type="NCBI Taxonomy" id="933063"/>
    <lineage>
        <taxon>Bacteria</taxon>
        <taxon>Pseudomonadati</taxon>
        <taxon>Pseudomonadota</taxon>
        <taxon>Alphaproteobacteria</taxon>
        <taxon>Hyphomicrobiales</taxon>
        <taxon>Hyphomicrobiaceae</taxon>
        <taxon>Dichotomicrobium</taxon>
    </lineage>
</organism>
<dbReference type="GO" id="GO:0004805">
    <property type="term" value="F:trehalose-phosphatase activity"/>
    <property type="evidence" value="ECO:0007669"/>
    <property type="project" value="UniProtKB-EC"/>
</dbReference>
<sequence>MTTEHALARVDDIARHLTRQAHVICLDYDGTLTPIRPSPPEAVLGDEMRKALVKLAEQSPVAIVTGRELSDARQMVDIDLIYAASHGFELKFPDEPAQAYEPAEAYREAISDTADSAEEGASDIEGVMIERKPFSTAVHFRKAAPEDMPKVSKLVAELQEQHPGLRVLQGKKVSEFQPRIDWDKGRAVALLAERLEVPLEGVLYIGDDVTDEDAFRAIAGKGIGILVNETDRETAAQYRLDDPDEVRVFLKRLAEALRGAA</sequence>
<dbReference type="InterPro" id="IPR003337">
    <property type="entry name" value="Trehalose_PPase"/>
</dbReference>
<dbReference type="AlphaFoldDB" id="A0A397PF33"/>
<protein>
    <recommendedName>
        <fullName evidence="4">Trehalose 6-phosphate phosphatase</fullName>
        <ecNumber evidence="4">3.1.3.12</ecNumber>
    </recommendedName>
</protein>
<proteinExistence type="inferred from homology"/>
<dbReference type="Proteomes" id="UP000266273">
    <property type="component" value="Unassembled WGS sequence"/>
</dbReference>
<dbReference type="UniPathway" id="UPA00299"/>
<dbReference type="Pfam" id="PF02358">
    <property type="entry name" value="Trehalose_PPase"/>
    <property type="match status" value="1"/>
</dbReference>
<name>A0A397PF33_9HYPH</name>
<evidence type="ECO:0000256" key="1">
    <source>
        <dbReference type="ARBA" id="ARBA00005199"/>
    </source>
</evidence>
<dbReference type="RefSeq" id="WP_119061991.1">
    <property type="nucleotide sequence ID" value="NZ_QXDF01000002.1"/>
</dbReference>
<reference evidence="5 6" key="1">
    <citation type="submission" date="2018-08" db="EMBL/GenBank/DDBJ databases">
        <title>Genomic Encyclopedia of Archaeal and Bacterial Type Strains, Phase II (KMG-II): from individual species to whole genera.</title>
        <authorList>
            <person name="Goeker M."/>
        </authorList>
    </citation>
    <scope>NUCLEOTIDE SEQUENCE [LARGE SCALE GENOMIC DNA]</scope>
    <source>
        <strain evidence="5 6">DSM 5002</strain>
    </source>
</reference>
<dbReference type="InterPro" id="IPR044651">
    <property type="entry name" value="OTSB-like"/>
</dbReference>
<accession>A0A397PF33</accession>
<comment type="similarity">
    <text evidence="2 4">Belongs to the trehalose phosphatase family.</text>
</comment>
<keyword evidence="4" id="KW-0479">Metal-binding</keyword>
<comment type="cofactor">
    <cofactor evidence="4">
        <name>Mg(2+)</name>
        <dbReference type="ChEBI" id="CHEBI:18420"/>
    </cofactor>
</comment>
<dbReference type="CDD" id="cd01627">
    <property type="entry name" value="HAD_TPP"/>
    <property type="match status" value="1"/>
</dbReference>
<dbReference type="PANTHER" id="PTHR43768:SF3">
    <property type="entry name" value="TREHALOSE 6-PHOSPHATE PHOSPHATASE"/>
    <property type="match status" value="1"/>
</dbReference>